<dbReference type="EMBL" id="CP031357">
    <property type="protein sequence ID" value="AXK43319.1"/>
    <property type="molecule type" value="Genomic_DNA"/>
</dbReference>
<organism evidence="1 2">
    <name type="scientific">Erythrobacter aureus</name>
    <dbReference type="NCBI Taxonomy" id="2182384"/>
    <lineage>
        <taxon>Bacteria</taxon>
        <taxon>Pseudomonadati</taxon>
        <taxon>Pseudomonadota</taxon>
        <taxon>Alphaproteobacteria</taxon>
        <taxon>Sphingomonadales</taxon>
        <taxon>Erythrobacteraceae</taxon>
        <taxon>Erythrobacter/Porphyrobacter group</taxon>
        <taxon>Erythrobacter</taxon>
    </lineage>
</organism>
<evidence type="ECO:0000313" key="2">
    <source>
        <dbReference type="Proteomes" id="UP000254508"/>
    </source>
</evidence>
<accession>A0A345YHB7</accession>
<protein>
    <submittedName>
        <fullName evidence="1">Uncharacterized protein</fullName>
    </submittedName>
</protein>
<evidence type="ECO:0000313" key="1">
    <source>
        <dbReference type="EMBL" id="AXK43319.1"/>
    </source>
</evidence>
<dbReference type="KEGG" id="err:DVR09_14265"/>
<name>A0A345YHB7_9SPHN</name>
<sequence>MPLPKGAKRGASGFATIGAVPPSALPKIPPPMPTSLDTLARQTSMGTPEEQAAAWERANGTAEFQREFQRLRAEIESAEAGNFSTVRLVRDPGVMGEFVFYRDGPATLAKYTSDPRFRAVTTGVDPVDLAELQQLWSRRMEEEASTISMMGSDGEGRLELAVGIEEAEFRQLAREKGWDISDPRLDFRFPGPRPQPFLAPALESLVRLFPRENNEAAIRLTALGRGRVVLEDGCFRIADARGRPGESLVMFARDSQLGLDEQGYLVVRTGNEDRVYRIGEPGSWGGPNGYDEDSEDVRALRKACGNDEIVNIAAPQSSVLFATPDPSWVLDYAYTKDITYERAWARVISCMERQIERGREPMDARDRCVQQYNGWDYRGEELPPPPGQ</sequence>
<dbReference type="AlphaFoldDB" id="A0A345YHB7"/>
<proteinExistence type="predicted"/>
<gene>
    <name evidence="1" type="ORF">DVR09_14265</name>
</gene>
<dbReference type="Proteomes" id="UP000254508">
    <property type="component" value="Chromosome"/>
</dbReference>
<dbReference type="OrthoDB" id="7402425at2"/>
<keyword evidence="2" id="KW-1185">Reference proteome</keyword>
<reference evidence="2" key="1">
    <citation type="submission" date="2018-07" db="EMBL/GenBank/DDBJ databases">
        <title>Genome sequence of Erythrobacter strain YH-07, an antagonistic bacterium isolated from Yellow Sea.</title>
        <authorList>
            <person name="Tang T."/>
            <person name="Liu Q."/>
            <person name="Sun X."/>
        </authorList>
    </citation>
    <scope>NUCLEOTIDE SEQUENCE [LARGE SCALE GENOMIC DNA]</scope>
    <source>
        <strain evidence="2">YH-07</strain>
    </source>
</reference>